<dbReference type="Proteomes" id="UP000019753">
    <property type="component" value="Unassembled WGS sequence"/>
</dbReference>
<dbReference type="GO" id="GO:0019748">
    <property type="term" value="P:secondary metabolic process"/>
    <property type="evidence" value="ECO:0007669"/>
    <property type="project" value="InterPro"/>
</dbReference>
<dbReference type="OrthoDB" id="3638028at2"/>
<comment type="caution">
    <text evidence="1">The sequence shown here is derived from an EMBL/GenBank/DDBJ whole genome shotgun (WGS) entry which is preliminary data.</text>
</comment>
<dbReference type="EMBL" id="AXCW01000041">
    <property type="protein sequence ID" value="EYR64204.1"/>
    <property type="molecule type" value="Genomic_DNA"/>
</dbReference>
<evidence type="ECO:0000313" key="2">
    <source>
        <dbReference type="Proteomes" id="UP000019753"/>
    </source>
</evidence>
<dbReference type="InterPro" id="IPR011009">
    <property type="entry name" value="Kinase-like_dom_sf"/>
</dbReference>
<accession>A0A021VSN5</accession>
<organism evidence="1 2">
    <name type="scientific">Actinotalea ferrariae CF5-4</name>
    <dbReference type="NCBI Taxonomy" id="948458"/>
    <lineage>
        <taxon>Bacteria</taxon>
        <taxon>Bacillati</taxon>
        <taxon>Actinomycetota</taxon>
        <taxon>Actinomycetes</taxon>
        <taxon>Micrococcales</taxon>
        <taxon>Cellulomonadaceae</taxon>
        <taxon>Actinotalea</taxon>
    </lineage>
</organism>
<gene>
    <name evidence="1" type="ORF">N866_14155</name>
</gene>
<evidence type="ECO:0000313" key="1">
    <source>
        <dbReference type="EMBL" id="EYR64204.1"/>
    </source>
</evidence>
<name>A0A021VSN5_9CELL</name>
<keyword evidence="2" id="KW-1185">Reference proteome</keyword>
<sequence length="315" mass="34425">MTGPGGPAVRVPDGLRALPDREPTWEPWLARLPGLVGELLDEWDLEPDGEAAHGQCSLVLPVLASGVRAALKVGWPHDEARHEHLALQHWHGRGAVELLRADPHRWALLLERAGPADLDPLDDVAACEAVGALYGLLHRPAVPRLDRLSAAAAAWSRRLTDLPRDAPVPRRMVERAAGLARTFAQDPRTDGTLLHGDLHGQNVLASDRPEGPPWLAIDPKPLSGDPHAEPAPLLWNRWDEVLASGDVRRAVRRRLDAVVDAAGLDPDRARDWVVVRATVNALWKVESLGQRSAPPDAGDREWLTRMVTIAKVVLD</sequence>
<dbReference type="InterPro" id="IPR006748">
    <property type="entry name" value="NH2Glyco/OHUrea_AB-resist_kin"/>
</dbReference>
<dbReference type="Pfam" id="PF04655">
    <property type="entry name" value="APH_6_hur"/>
    <property type="match status" value="1"/>
</dbReference>
<proteinExistence type="predicted"/>
<dbReference type="AlphaFoldDB" id="A0A021VSN5"/>
<dbReference type="GO" id="GO:0016773">
    <property type="term" value="F:phosphotransferase activity, alcohol group as acceptor"/>
    <property type="evidence" value="ECO:0007669"/>
    <property type="project" value="InterPro"/>
</dbReference>
<reference evidence="1 2" key="1">
    <citation type="submission" date="2014-01" db="EMBL/GenBank/DDBJ databases">
        <title>Actinotalea ferrariae CF5-4.</title>
        <authorList>
            <person name="Chen F."/>
            <person name="Li Y."/>
            <person name="Wang G."/>
        </authorList>
    </citation>
    <scope>NUCLEOTIDE SEQUENCE [LARGE SCALE GENOMIC DNA]</scope>
    <source>
        <strain evidence="1 2">CF5-4</strain>
    </source>
</reference>
<protein>
    <submittedName>
        <fullName evidence="1">Aminoglycoside resistance protein</fullName>
    </submittedName>
</protein>
<dbReference type="SUPFAM" id="SSF56112">
    <property type="entry name" value="Protein kinase-like (PK-like)"/>
    <property type="match status" value="1"/>
</dbReference>
<dbReference type="RefSeq" id="WP_034224015.1">
    <property type="nucleotide sequence ID" value="NZ_AXCW01000041.1"/>
</dbReference>